<sequence length="281" mass="32295">MTKAEVLAHNIRTPLEVVFGCGDWEHFRIKTQTPMTSRRIYAVADIHGYDAHLNSMLRRIREDIAEFPSANPIIIFLGDYIDRGPNSKLVIEKLCELRKSRNFNCVLLRGNHEQWLIDFAQDSTILPLWGRKGGLQTLRSYGVPLSQIEAGIESPLIAEDVRRQFLNHLPMEHMTFFRSLPSHFELDDYFFAHAGVDPDIPLDQQTDHDLTWIRYKFLESRKDFGKVVVHGHTPAPKVESLPNRINVDTEIYTRGVLNCVILEGKARYLLTVKGDYPTQVA</sequence>
<feature type="domain" description="Calcineurin-like phosphoesterase" evidence="1">
    <location>
        <begin position="39"/>
        <end position="237"/>
    </location>
</feature>
<dbReference type="eggNOG" id="COG0639">
    <property type="taxonomic scope" value="Bacteria"/>
</dbReference>
<dbReference type="AlphaFoldDB" id="A0A068TGP3"/>
<dbReference type="GO" id="GO:0005737">
    <property type="term" value="C:cytoplasm"/>
    <property type="evidence" value="ECO:0007669"/>
    <property type="project" value="TreeGrafter"/>
</dbReference>
<dbReference type="InterPro" id="IPR050126">
    <property type="entry name" value="Ap4A_hydrolase"/>
</dbReference>
<dbReference type="Gene3D" id="3.60.21.10">
    <property type="match status" value="1"/>
</dbReference>
<organism evidence="2 3">
    <name type="scientific">Neorhizobium galegae bv. officinalis bv. officinalis str. HAMBI 1141</name>
    <dbReference type="NCBI Taxonomy" id="1028801"/>
    <lineage>
        <taxon>Bacteria</taxon>
        <taxon>Pseudomonadati</taxon>
        <taxon>Pseudomonadota</taxon>
        <taxon>Alphaproteobacteria</taxon>
        <taxon>Hyphomicrobiales</taxon>
        <taxon>Rhizobiaceae</taxon>
        <taxon>Rhizobium/Agrobacterium group</taxon>
        <taxon>Neorhizobium</taxon>
    </lineage>
</organism>
<gene>
    <name evidence="2" type="primary">apaH</name>
    <name evidence="2" type="ORF">RG1141_PA07850</name>
</gene>
<dbReference type="RefSeq" id="WP_051900462.1">
    <property type="nucleotide sequence ID" value="NZ_HG938356.1"/>
</dbReference>
<dbReference type="Proteomes" id="UP000028186">
    <property type="component" value="Plasmid pHAMBI1141a"/>
</dbReference>
<name>A0A068TGP3_NEOGA</name>
<evidence type="ECO:0000259" key="1">
    <source>
        <dbReference type="Pfam" id="PF00149"/>
    </source>
</evidence>
<proteinExistence type="predicted"/>
<accession>A0A068TGP3</accession>
<dbReference type="PANTHER" id="PTHR42850:SF4">
    <property type="entry name" value="ZINC-DEPENDENT ENDOPOLYPHOSPHATASE"/>
    <property type="match status" value="1"/>
</dbReference>
<geneLocation type="plasmid" evidence="3">
    <name>II</name>
</geneLocation>
<dbReference type="InterPro" id="IPR029052">
    <property type="entry name" value="Metallo-depent_PP-like"/>
</dbReference>
<evidence type="ECO:0000313" key="3">
    <source>
        <dbReference type="Proteomes" id="UP000028186"/>
    </source>
</evidence>
<protein>
    <submittedName>
        <fullName evidence="2">Bis(5'nucleosyl)-tetraphosphatase, ApaH</fullName>
    </submittedName>
</protein>
<dbReference type="Pfam" id="PF00149">
    <property type="entry name" value="Metallophos"/>
    <property type="match status" value="1"/>
</dbReference>
<keyword evidence="2" id="KW-0614">Plasmid</keyword>
<dbReference type="GO" id="GO:0110154">
    <property type="term" value="P:RNA decapping"/>
    <property type="evidence" value="ECO:0007669"/>
    <property type="project" value="TreeGrafter"/>
</dbReference>
<dbReference type="EMBL" id="HG938356">
    <property type="protein sequence ID" value="CDN57617.1"/>
    <property type="molecule type" value="Genomic_DNA"/>
</dbReference>
<dbReference type="InterPro" id="IPR004843">
    <property type="entry name" value="Calcineurin-like_PHP"/>
</dbReference>
<evidence type="ECO:0000313" key="2">
    <source>
        <dbReference type="EMBL" id="CDN57617.1"/>
    </source>
</evidence>
<reference evidence="3" key="1">
    <citation type="journal article" date="2014" name="BMC Genomics">
        <title>Genome sequencing of two Neorhizobium galegae strains reveals a noeT gene responsible for the unusual acetylation of the nodulation factors.</title>
        <authorList>
            <person name="Osterman J."/>
            <person name="Marsh J."/>
            <person name="Laine P.K."/>
            <person name="Zeng Z."/>
            <person name="Alatalo E."/>
            <person name="Sullivan J.T."/>
            <person name="Young J.P."/>
            <person name="Thomas-Oates J."/>
            <person name="Paulin L."/>
            <person name="Lindstrom K."/>
        </authorList>
    </citation>
    <scope>NUCLEOTIDE SEQUENCE [LARGE SCALE GENOMIC DNA]</scope>
    <source>
        <strain evidence="3">HAMBI 1141</strain>
        <plasmid evidence="3">II</plasmid>
    </source>
</reference>
<dbReference type="GO" id="GO:0016791">
    <property type="term" value="F:phosphatase activity"/>
    <property type="evidence" value="ECO:0007669"/>
    <property type="project" value="TreeGrafter"/>
</dbReference>
<dbReference type="SUPFAM" id="SSF56300">
    <property type="entry name" value="Metallo-dependent phosphatases"/>
    <property type="match status" value="1"/>
</dbReference>
<dbReference type="KEGG" id="ngl:RG1141_PA07850"/>
<dbReference type="GO" id="GO:0008803">
    <property type="term" value="F:bis(5'-nucleosyl)-tetraphosphatase (symmetrical) activity"/>
    <property type="evidence" value="ECO:0007669"/>
    <property type="project" value="TreeGrafter"/>
</dbReference>
<dbReference type="CDD" id="cd00144">
    <property type="entry name" value="MPP_PPP_family"/>
    <property type="match status" value="1"/>
</dbReference>
<dbReference type="HOGENOM" id="CLU_023125_4_1_5"/>
<dbReference type="PANTHER" id="PTHR42850">
    <property type="entry name" value="METALLOPHOSPHOESTERASE"/>
    <property type="match status" value="1"/>
</dbReference>